<name>A0A2K8PRQ0_STRLA</name>
<dbReference type="KEGG" id="slx:SLAV_38310"/>
<organism evidence="1 2">
    <name type="scientific">Streptomyces lavendulae subsp. lavendulae</name>
    <dbReference type="NCBI Taxonomy" id="58340"/>
    <lineage>
        <taxon>Bacteria</taxon>
        <taxon>Bacillati</taxon>
        <taxon>Actinomycetota</taxon>
        <taxon>Actinomycetes</taxon>
        <taxon>Kitasatosporales</taxon>
        <taxon>Streptomycetaceae</taxon>
        <taxon>Streptomyces</taxon>
    </lineage>
</organism>
<dbReference type="Proteomes" id="UP000231791">
    <property type="component" value="Chromosome"/>
</dbReference>
<protein>
    <submittedName>
        <fullName evidence="1">Uncharacterized protein</fullName>
    </submittedName>
</protein>
<evidence type="ECO:0000313" key="2">
    <source>
        <dbReference type="Proteomes" id="UP000231791"/>
    </source>
</evidence>
<proteinExistence type="predicted"/>
<dbReference type="AlphaFoldDB" id="A0A2K8PRQ0"/>
<keyword evidence="2" id="KW-1185">Reference proteome</keyword>
<sequence>MSSRSLAQCVKRPMTSSISAVRAGDTPGELLTDSPGELAGVRQLLRPAPATHHSPMRTATTAWKRGTGVQHLGNYVTFALGNYVTVDSAP</sequence>
<evidence type="ECO:0000313" key="1">
    <source>
        <dbReference type="EMBL" id="ATZ29426.1"/>
    </source>
</evidence>
<dbReference type="EMBL" id="CP024985">
    <property type="protein sequence ID" value="ATZ29426.1"/>
    <property type="molecule type" value="Genomic_DNA"/>
</dbReference>
<reference evidence="1 2" key="1">
    <citation type="submission" date="2017-11" db="EMBL/GenBank/DDBJ databases">
        <title>Complete genome sequence of Streptomyces lavendulae subsp. lavendulae CCM 3239 (formerly 'Streptomyces aureofaciens CCM 3239'), the producer of the angucycline-type antibiotic auricin.</title>
        <authorList>
            <person name="Busche T."/>
            <person name="Novakova R."/>
            <person name="Al'Dilaimi A."/>
            <person name="Homerova D."/>
            <person name="Feckova L."/>
            <person name="Rezuchova B."/>
            <person name="Mingyar E."/>
            <person name="Csolleiova D."/>
            <person name="Bekeova C."/>
            <person name="Winkler A."/>
            <person name="Sevcikova B."/>
            <person name="Kalinowski J."/>
            <person name="Kormanec J."/>
            <person name="Ruckert C."/>
        </authorList>
    </citation>
    <scope>NUCLEOTIDE SEQUENCE [LARGE SCALE GENOMIC DNA]</scope>
    <source>
        <strain evidence="1 2">CCM 3239</strain>
    </source>
</reference>
<gene>
    <name evidence="1" type="ORF">SLAV_38310</name>
</gene>
<accession>A0A2K8PRQ0</accession>